<dbReference type="OrthoDB" id="8278137at2"/>
<evidence type="ECO:0000313" key="1">
    <source>
        <dbReference type="EMBL" id="SCB08843.1"/>
    </source>
</evidence>
<dbReference type="Proteomes" id="UP000199205">
    <property type="component" value="Unassembled WGS sequence"/>
</dbReference>
<reference evidence="1 2" key="1">
    <citation type="submission" date="2016-08" db="EMBL/GenBank/DDBJ databases">
        <authorList>
            <person name="Seilhamer J.J."/>
        </authorList>
    </citation>
    <scope>NUCLEOTIDE SEQUENCE [LARGE SCALE GENOMIC DNA]</scope>
    <source>
        <strain evidence="1 2">P1-7</strain>
    </source>
</reference>
<dbReference type="EMBL" id="FMAF01000001">
    <property type="protein sequence ID" value="SCB08843.1"/>
    <property type="molecule type" value="Genomic_DNA"/>
</dbReference>
<protein>
    <submittedName>
        <fullName evidence="1">Uncharacterized protein</fullName>
    </submittedName>
</protein>
<organism evidence="1 2">
    <name type="scientific">Rhizobium lusitanum</name>
    <dbReference type="NCBI Taxonomy" id="293958"/>
    <lineage>
        <taxon>Bacteria</taxon>
        <taxon>Pseudomonadati</taxon>
        <taxon>Pseudomonadota</taxon>
        <taxon>Alphaproteobacteria</taxon>
        <taxon>Hyphomicrobiales</taxon>
        <taxon>Rhizobiaceae</taxon>
        <taxon>Rhizobium/Agrobacterium group</taxon>
        <taxon>Rhizobium</taxon>
    </lineage>
</organism>
<sequence>MHATGNSVFLPEDVMVLRGALDTWCTEKRIDITSAEAQLAASAAIGLFQSGYNTSEKLLAALREQRGI</sequence>
<gene>
    <name evidence="1" type="ORF">GA0061101_101275</name>
</gene>
<dbReference type="RefSeq" id="WP_037193743.1">
    <property type="nucleotide sequence ID" value="NZ_FMAF01000001.1"/>
</dbReference>
<evidence type="ECO:0000313" key="2">
    <source>
        <dbReference type="Proteomes" id="UP000199205"/>
    </source>
</evidence>
<dbReference type="AlphaFoldDB" id="A0A1C3U015"/>
<accession>A0A1C3U015</accession>
<proteinExistence type="predicted"/>
<name>A0A1C3U015_9HYPH</name>